<gene>
    <name evidence="3" type="ORF">NCTC11621_01408</name>
</gene>
<dbReference type="NCBIfam" id="TIGR02521">
    <property type="entry name" value="type_IV_pilW"/>
    <property type="match status" value="1"/>
</dbReference>
<dbReference type="EMBL" id="UGTV01000015">
    <property type="protein sequence ID" value="SUC10357.1"/>
    <property type="molecule type" value="Genomic_DNA"/>
</dbReference>
<reference evidence="3 4" key="1">
    <citation type="submission" date="2018-06" db="EMBL/GenBank/DDBJ databases">
        <authorList>
            <consortium name="Pathogen Informatics"/>
            <person name="Doyle S."/>
        </authorList>
    </citation>
    <scope>NUCLEOTIDE SEQUENCE [LARGE SCALE GENOMIC DNA]</scope>
    <source>
        <strain evidence="3 4">NCTC11621</strain>
    </source>
</reference>
<dbReference type="PROSITE" id="PS50005">
    <property type="entry name" value="TPR"/>
    <property type="match status" value="1"/>
</dbReference>
<evidence type="ECO:0000256" key="2">
    <source>
        <dbReference type="SAM" id="SignalP"/>
    </source>
</evidence>
<dbReference type="RefSeq" id="WP_115323070.1">
    <property type="nucleotide sequence ID" value="NZ_UGTV01000015.1"/>
</dbReference>
<dbReference type="Gene3D" id="1.25.40.10">
    <property type="entry name" value="Tetratricopeptide repeat domain"/>
    <property type="match status" value="1"/>
</dbReference>
<dbReference type="AlphaFoldDB" id="A0A379EVE2"/>
<dbReference type="SUPFAM" id="SSF48452">
    <property type="entry name" value="TPR-like"/>
    <property type="match status" value="1"/>
</dbReference>
<evidence type="ECO:0000313" key="4">
    <source>
        <dbReference type="Proteomes" id="UP000254704"/>
    </source>
</evidence>
<dbReference type="InterPro" id="IPR019734">
    <property type="entry name" value="TPR_rpt"/>
</dbReference>
<keyword evidence="2" id="KW-0732">Signal</keyword>
<feature type="signal peptide" evidence="2">
    <location>
        <begin position="1"/>
        <end position="19"/>
    </location>
</feature>
<keyword evidence="1" id="KW-0802">TPR repeat</keyword>
<dbReference type="InterPro" id="IPR011990">
    <property type="entry name" value="TPR-like_helical_dom_sf"/>
</dbReference>
<dbReference type="Proteomes" id="UP000254704">
    <property type="component" value="Unassembled WGS sequence"/>
</dbReference>
<dbReference type="PROSITE" id="PS51257">
    <property type="entry name" value="PROKAR_LIPOPROTEIN"/>
    <property type="match status" value="1"/>
</dbReference>
<feature type="repeat" description="TPR" evidence="1">
    <location>
        <begin position="35"/>
        <end position="68"/>
    </location>
</feature>
<sequence length="183" mass="21217">MTRNFKLWIVNVFSLFLFACVSQTYTTVFNKQLAAKARIELGLGYLAEHQFTQAKLNFDKALSYAPHYYLVHSALAYFYQEQGAFELANQSYLNAINLDHQQGDVLNNYGVFLCKQGAFEQAYKQFHDALNIKHYYQQADTYENLILCAFSAKDSERYQHNLLLLAKIDAARAQRLLRLLAYN</sequence>
<dbReference type="InterPro" id="IPR013360">
    <property type="entry name" value="Pilus_4_PilW"/>
</dbReference>
<accession>A0A379EVE2</accession>
<feature type="chain" id="PRO_5016820927" evidence="2">
    <location>
        <begin position="20"/>
        <end position="183"/>
    </location>
</feature>
<evidence type="ECO:0000313" key="3">
    <source>
        <dbReference type="EMBL" id="SUC10357.1"/>
    </source>
</evidence>
<proteinExistence type="predicted"/>
<dbReference type="SMART" id="SM00028">
    <property type="entry name" value="TPR"/>
    <property type="match status" value="3"/>
</dbReference>
<name>A0A379EVE2_9PAST</name>
<evidence type="ECO:0000256" key="1">
    <source>
        <dbReference type="PROSITE-ProRule" id="PRU00339"/>
    </source>
</evidence>
<protein>
    <submittedName>
        <fullName evidence="3">Tetratricopeptide-like helical family protein</fullName>
    </submittedName>
</protein>
<organism evidence="3 4">
    <name type="scientific">Pasteurella canis</name>
    <dbReference type="NCBI Taxonomy" id="753"/>
    <lineage>
        <taxon>Bacteria</taxon>
        <taxon>Pseudomonadati</taxon>
        <taxon>Pseudomonadota</taxon>
        <taxon>Gammaproteobacteria</taxon>
        <taxon>Pasteurellales</taxon>
        <taxon>Pasteurellaceae</taxon>
        <taxon>Pasteurella</taxon>
    </lineage>
</organism>